<keyword evidence="1" id="KW-1185">Reference proteome</keyword>
<name>A0A915K6W2_ROMCU</name>
<dbReference type="WBParaSite" id="nRc.2.0.1.t33627-RA">
    <property type="protein sequence ID" value="nRc.2.0.1.t33627-RA"/>
    <property type="gene ID" value="nRc.2.0.1.g33627"/>
</dbReference>
<protein>
    <submittedName>
        <fullName evidence="2">Uncharacterized protein</fullName>
    </submittedName>
</protein>
<accession>A0A915K6W2</accession>
<organism evidence="1 2">
    <name type="scientific">Romanomermis culicivorax</name>
    <name type="common">Nematode worm</name>
    <dbReference type="NCBI Taxonomy" id="13658"/>
    <lineage>
        <taxon>Eukaryota</taxon>
        <taxon>Metazoa</taxon>
        <taxon>Ecdysozoa</taxon>
        <taxon>Nematoda</taxon>
        <taxon>Enoplea</taxon>
        <taxon>Dorylaimia</taxon>
        <taxon>Mermithida</taxon>
        <taxon>Mermithoidea</taxon>
        <taxon>Mermithidae</taxon>
        <taxon>Romanomermis</taxon>
    </lineage>
</organism>
<reference evidence="2" key="1">
    <citation type="submission" date="2022-11" db="UniProtKB">
        <authorList>
            <consortium name="WormBaseParasite"/>
        </authorList>
    </citation>
    <scope>IDENTIFICATION</scope>
</reference>
<evidence type="ECO:0000313" key="2">
    <source>
        <dbReference type="WBParaSite" id="nRc.2.0.1.t33627-RA"/>
    </source>
</evidence>
<sequence length="64" mass="7490">MMLRKFHSLNYCNPLATREKNERANCAFLDAFPPVIEERKFSLSQYANLKIDKNWNSPIDVKDG</sequence>
<dbReference type="AlphaFoldDB" id="A0A915K6W2"/>
<evidence type="ECO:0000313" key="1">
    <source>
        <dbReference type="Proteomes" id="UP000887565"/>
    </source>
</evidence>
<proteinExistence type="predicted"/>
<dbReference type="Proteomes" id="UP000887565">
    <property type="component" value="Unplaced"/>
</dbReference>